<evidence type="ECO:0000256" key="1">
    <source>
        <dbReference type="ARBA" id="ARBA00023015"/>
    </source>
</evidence>
<dbReference type="SMART" id="SM00354">
    <property type="entry name" value="HTH_LACI"/>
    <property type="match status" value="1"/>
</dbReference>
<dbReference type="SUPFAM" id="SSF53822">
    <property type="entry name" value="Periplasmic binding protein-like I"/>
    <property type="match status" value="1"/>
</dbReference>
<organism evidence="5 6">
    <name type="scientific">Sphingobacterium kitahiroshimense</name>
    <dbReference type="NCBI Taxonomy" id="470446"/>
    <lineage>
        <taxon>Bacteria</taxon>
        <taxon>Pseudomonadati</taxon>
        <taxon>Bacteroidota</taxon>
        <taxon>Sphingobacteriia</taxon>
        <taxon>Sphingobacteriales</taxon>
        <taxon>Sphingobacteriaceae</taxon>
        <taxon>Sphingobacterium</taxon>
    </lineage>
</organism>
<comment type="caution">
    <text evidence="5">The sequence shown here is derived from an EMBL/GenBank/DDBJ whole genome shotgun (WGS) entry which is preliminary data.</text>
</comment>
<name>A0ABV0BQB4_9SPHI</name>
<dbReference type="PROSITE" id="PS50932">
    <property type="entry name" value="HTH_LACI_2"/>
    <property type="match status" value="1"/>
</dbReference>
<dbReference type="InterPro" id="IPR001761">
    <property type="entry name" value="Peripla_BP/Lac1_sug-bd_dom"/>
</dbReference>
<keyword evidence="2 5" id="KW-0238">DNA-binding</keyword>
<keyword evidence="6" id="KW-1185">Reference proteome</keyword>
<proteinExistence type="predicted"/>
<dbReference type="Gene3D" id="1.10.260.40">
    <property type="entry name" value="lambda repressor-like DNA-binding domains"/>
    <property type="match status" value="1"/>
</dbReference>
<dbReference type="PANTHER" id="PTHR30146">
    <property type="entry name" value="LACI-RELATED TRANSCRIPTIONAL REPRESSOR"/>
    <property type="match status" value="1"/>
</dbReference>
<dbReference type="Pfam" id="PF00532">
    <property type="entry name" value="Peripla_BP_1"/>
    <property type="match status" value="1"/>
</dbReference>
<reference evidence="5 6" key="1">
    <citation type="submission" date="2024-04" db="EMBL/GenBank/DDBJ databases">
        <title>WGS of bacteria from Torrens River.</title>
        <authorList>
            <person name="Wyrsch E.R."/>
            <person name="Drigo B."/>
        </authorList>
    </citation>
    <scope>NUCLEOTIDE SEQUENCE [LARGE SCALE GENOMIC DNA]</scope>
    <source>
        <strain evidence="5 6">TWI391</strain>
    </source>
</reference>
<dbReference type="Gene3D" id="3.40.50.2300">
    <property type="match status" value="2"/>
</dbReference>
<evidence type="ECO:0000256" key="3">
    <source>
        <dbReference type="ARBA" id="ARBA00023163"/>
    </source>
</evidence>
<dbReference type="SUPFAM" id="SSF47413">
    <property type="entry name" value="lambda repressor-like DNA-binding domains"/>
    <property type="match status" value="1"/>
</dbReference>
<keyword evidence="3" id="KW-0804">Transcription</keyword>
<keyword evidence="1" id="KW-0805">Transcription regulation</keyword>
<dbReference type="PANTHER" id="PTHR30146:SF109">
    <property type="entry name" value="HTH-TYPE TRANSCRIPTIONAL REGULATOR GALS"/>
    <property type="match status" value="1"/>
</dbReference>
<dbReference type="Proteomes" id="UP001409291">
    <property type="component" value="Unassembled WGS sequence"/>
</dbReference>
<dbReference type="InterPro" id="IPR010982">
    <property type="entry name" value="Lambda_DNA-bd_dom_sf"/>
</dbReference>
<dbReference type="EMBL" id="JBDJNQ010000001">
    <property type="protein sequence ID" value="MEN5376378.1"/>
    <property type="molecule type" value="Genomic_DNA"/>
</dbReference>
<dbReference type="CDD" id="cd01392">
    <property type="entry name" value="HTH_LacI"/>
    <property type="match status" value="1"/>
</dbReference>
<evidence type="ECO:0000256" key="2">
    <source>
        <dbReference type="ARBA" id="ARBA00023125"/>
    </source>
</evidence>
<sequence>MKRITIKDIAKALGYSAGTVSKALADSYEISNITKLEIQKYANEKGYSFNHYAKLLRTGRTNIIGMIVPAIGNSFFSQILEGIEEQMSKTAYNLLIMQSNDDPVCEMTHLETLYKKGADAIVITPTGNKSSMEYLKKLKDKGIPVVLMDRTNYNIDTHKIGIDNYAAVYESVTHLINQGRTNILFISSLAKGVVEERRRGYLQCLRDYNIQYHSKNLLSIDVEKKGRKSQEELMLYLSQKMKSELPPDAIFTASDQLTYQTLEVLHALHIEVPAQVSLIGFANFRFTNIFEPPLSCIVQPSKEMGAQAFLLLSEILDNQSQKSALFKNIRLPASVEIRQSS</sequence>
<protein>
    <submittedName>
        <fullName evidence="5">LacI family DNA-binding transcriptional regulator</fullName>
    </submittedName>
</protein>
<evidence type="ECO:0000313" key="5">
    <source>
        <dbReference type="EMBL" id="MEN5376378.1"/>
    </source>
</evidence>
<dbReference type="CDD" id="cd06267">
    <property type="entry name" value="PBP1_LacI_sugar_binding-like"/>
    <property type="match status" value="1"/>
</dbReference>
<evidence type="ECO:0000313" key="6">
    <source>
        <dbReference type="Proteomes" id="UP001409291"/>
    </source>
</evidence>
<dbReference type="InterPro" id="IPR000843">
    <property type="entry name" value="HTH_LacI"/>
</dbReference>
<accession>A0ABV0BQB4</accession>
<gene>
    <name evidence="5" type="ORF">ABE541_03805</name>
</gene>
<dbReference type="InterPro" id="IPR028082">
    <property type="entry name" value="Peripla_BP_I"/>
</dbReference>
<dbReference type="Pfam" id="PF00356">
    <property type="entry name" value="LacI"/>
    <property type="match status" value="1"/>
</dbReference>
<dbReference type="RefSeq" id="WP_346580658.1">
    <property type="nucleotide sequence ID" value="NZ_JBDJLH010000001.1"/>
</dbReference>
<dbReference type="GO" id="GO:0003677">
    <property type="term" value="F:DNA binding"/>
    <property type="evidence" value="ECO:0007669"/>
    <property type="project" value="UniProtKB-KW"/>
</dbReference>
<feature type="domain" description="HTH lacI-type" evidence="4">
    <location>
        <begin position="4"/>
        <end position="58"/>
    </location>
</feature>
<evidence type="ECO:0000259" key="4">
    <source>
        <dbReference type="PROSITE" id="PS50932"/>
    </source>
</evidence>